<dbReference type="SUPFAM" id="SSF53474">
    <property type="entry name" value="alpha/beta-Hydrolases"/>
    <property type="match status" value="1"/>
</dbReference>
<dbReference type="InterPro" id="IPR029058">
    <property type="entry name" value="AB_hydrolase_fold"/>
</dbReference>
<dbReference type="Proteomes" id="UP000199413">
    <property type="component" value="Unassembled WGS sequence"/>
</dbReference>
<reference evidence="3" key="1">
    <citation type="submission" date="2016-06" db="EMBL/GenBank/DDBJ databases">
        <authorList>
            <person name="Varghese N."/>
            <person name="Submissions Spin"/>
        </authorList>
    </citation>
    <scope>NUCLEOTIDE SEQUENCE [LARGE SCALE GENOMIC DNA]</scope>
    <source>
        <strain evidence="3">DSM 45431</strain>
    </source>
</reference>
<feature type="domain" description="Acetyl xylan esterase" evidence="1">
    <location>
        <begin position="2"/>
        <end position="75"/>
    </location>
</feature>
<dbReference type="Gene3D" id="3.40.50.1820">
    <property type="entry name" value="alpha/beta hydrolase"/>
    <property type="match status" value="1"/>
</dbReference>
<accession>A0A1C6T0B6</accession>
<dbReference type="AlphaFoldDB" id="A0A1C6T0B6"/>
<evidence type="ECO:0000313" key="2">
    <source>
        <dbReference type="EMBL" id="SCL35161.1"/>
    </source>
</evidence>
<dbReference type="EMBL" id="FMHV01000002">
    <property type="protein sequence ID" value="SCL35161.1"/>
    <property type="molecule type" value="Genomic_DNA"/>
</dbReference>
<dbReference type="GO" id="GO:0005976">
    <property type="term" value="P:polysaccharide metabolic process"/>
    <property type="evidence" value="ECO:0007669"/>
    <property type="project" value="TreeGrafter"/>
</dbReference>
<protein>
    <submittedName>
        <fullName evidence="2">Acetyl xylan esterase (AXE1)</fullName>
    </submittedName>
</protein>
<sequence>MFRTLAYFDGVNFAARATAPALYSVALMDDVCPPSAVFAAYNHYAGPKELQVWPYNRHGGGARFQPPIQLRWLRDLMA</sequence>
<dbReference type="InterPro" id="IPR008391">
    <property type="entry name" value="AXE1_dom"/>
</dbReference>
<dbReference type="Pfam" id="PF05448">
    <property type="entry name" value="AXE1"/>
    <property type="match status" value="1"/>
</dbReference>
<dbReference type="PANTHER" id="PTHR40111:SF1">
    <property type="entry name" value="CEPHALOSPORIN-C DEACETYLASE"/>
    <property type="match status" value="1"/>
</dbReference>
<dbReference type="InterPro" id="IPR039069">
    <property type="entry name" value="CE7"/>
</dbReference>
<organism evidence="2 3">
    <name type="scientific">Micromonospora rhizosphaerae</name>
    <dbReference type="NCBI Taxonomy" id="568872"/>
    <lineage>
        <taxon>Bacteria</taxon>
        <taxon>Bacillati</taxon>
        <taxon>Actinomycetota</taxon>
        <taxon>Actinomycetes</taxon>
        <taxon>Micromonosporales</taxon>
        <taxon>Micromonosporaceae</taxon>
        <taxon>Micromonospora</taxon>
    </lineage>
</organism>
<name>A0A1C6T0B6_9ACTN</name>
<keyword evidence="3" id="KW-1185">Reference proteome</keyword>
<evidence type="ECO:0000259" key="1">
    <source>
        <dbReference type="Pfam" id="PF05448"/>
    </source>
</evidence>
<gene>
    <name evidence="2" type="ORF">GA0070624_5183</name>
</gene>
<proteinExistence type="predicted"/>
<dbReference type="GO" id="GO:0052689">
    <property type="term" value="F:carboxylic ester hydrolase activity"/>
    <property type="evidence" value="ECO:0007669"/>
    <property type="project" value="TreeGrafter"/>
</dbReference>
<evidence type="ECO:0000313" key="3">
    <source>
        <dbReference type="Proteomes" id="UP000199413"/>
    </source>
</evidence>
<dbReference type="PANTHER" id="PTHR40111">
    <property type="entry name" value="CEPHALOSPORIN-C DEACETYLASE"/>
    <property type="match status" value="1"/>
</dbReference>
<dbReference type="STRING" id="568872.GA0070624_5183"/>